<dbReference type="AlphaFoldDB" id="X6PAJ1"/>
<evidence type="ECO:0000256" key="3">
    <source>
        <dbReference type="PROSITE-ProRule" id="PRU00221"/>
    </source>
</evidence>
<dbReference type="Pfam" id="PF00400">
    <property type="entry name" value="WD40"/>
    <property type="match status" value="2"/>
</dbReference>
<dbReference type="GO" id="GO:1990234">
    <property type="term" value="C:transferase complex"/>
    <property type="evidence" value="ECO:0007669"/>
    <property type="project" value="UniProtKB-ARBA"/>
</dbReference>
<dbReference type="InterPro" id="IPR015943">
    <property type="entry name" value="WD40/YVTN_repeat-like_dom_sf"/>
</dbReference>
<organism evidence="4 5">
    <name type="scientific">Reticulomyxa filosa</name>
    <dbReference type="NCBI Taxonomy" id="46433"/>
    <lineage>
        <taxon>Eukaryota</taxon>
        <taxon>Sar</taxon>
        <taxon>Rhizaria</taxon>
        <taxon>Retaria</taxon>
        <taxon>Foraminifera</taxon>
        <taxon>Monothalamids</taxon>
        <taxon>Reticulomyxidae</taxon>
        <taxon>Reticulomyxa</taxon>
    </lineage>
</organism>
<feature type="non-terminal residue" evidence="4">
    <location>
        <position position="164"/>
    </location>
</feature>
<dbReference type="Proteomes" id="UP000023152">
    <property type="component" value="Unassembled WGS sequence"/>
</dbReference>
<dbReference type="PANTHER" id="PTHR22847:SF637">
    <property type="entry name" value="WD REPEAT DOMAIN 5B"/>
    <property type="match status" value="1"/>
</dbReference>
<dbReference type="PANTHER" id="PTHR22847">
    <property type="entry name" value="WD40 REPEAT PROTEIN"/>
    <property type="match status" value="1"/>
</dbReference>
<keyword evidence="1 3" id="KW-0853">WD repeat</keyword>
<name>X6PAJ1_RETFI</name>
<dbReference type="SMART" id="SM00320">
    <property type="entry name" value="WD40"/>
    <property type="match status" value="2"/>
</dbReference>
<dbReference type="PROSITE" id="PS00678">
    <property type="entry name" value="WD_REPEATS_1"/>
    <property type="match status" value="1"/>
</dbReference>
<dbReference type="InterPro" id="IPR001680">
    <property type="entry name" value="WD40_rpt"/>
</dbReference>
<evidence type="ECO:0000313" key="4">
    <source>
        <dbReference type="EMBL" id="ETO35079.1"/>
    </source>
</evidence>
<protein>
    <submittedName>
        <fullName evidence="4">WD-repeat protein</fullName>
    </submittedName>
</protein>
<dbReference type="EMBL" id="ASPP01001976">
    <property type="protein sequence ID" value="ETO35079.1"/>
    <property type="molecule type" value="Genomic_DNA"/>
</dbReference>
<proteinExistence type="predicted"/>
<comment type="caution">
    <text evidence="4">The sequence shown here is derived from an EMBL/GenBank/DDBJ whole genome shotgun (WGS) entry which is preliminary data.</text>
</comment>
<dbReference type="PROSITE" id="PS50082">
    <property type="entry name" value="WD_REPEATS_2"/>
    <property type="match status" value="1"/>
</dbReference>
<accession>X6PAJ1</accession>
<evidence type="ECO:0000256" key="2">
    <source>
        <dbReference type="ARBA" id="ARBA00022737"/>
    </source>
</evidence>
<dbReference type="PROSITE" id="PS50294">
    <property type="entry name" value="WD_REPEATS_REGION"/>
    <property type="match status" value="1"/>
</dbReference>
<feature type="repeat" description="WD" evidence="3">
    <location>
        <begin position="67"/>
        <end position="110"/>
    </location>
</feature>
<evidence type="ECO:0000313" key="5">
    <source>
        <dbReference type="Proteomes" id="UP000023152"/>
    </source>
</evidence>
<keyword evidence="2" id="KW-0677">Repeat</keyword>
<dbReference type="InterPro" id="IPR036322">
    <property type="entry name" value="WD40_repeat_dom_sf"/>
</dbReference>
<reference evidence="4 5" key="1">
    <citation type="journal article" date="2013" name="Curr. Biol.">
        <title>The Genome of the Foraminiferan Reticulomyxa filosa.</title>
        <authorList>
            <person name="Glockner G."/>
            <person name="Hulsmann N."/>
            <person name="Schleicher M."/>
            <person name="Noegel A.A."/>
            <person name="Eichinger L."/>
            <person name="Gallinger C."/>
            <person name="Pawlowski J."/>
            <person name="Sierra R."/>
            <person name="Euteneuer U."/>
            <person name="Pillet L."/>
            <person name="Moustafa A."/>
            <person name="Platzer M."/>
            <person name="Groth M."/>
            <person name="Szafranski K."/>
            <person name="Schliwa M."/>
        </authorList>
    </citation>
    <scope>NUCLEOTIDE SEQUENCE [LARGE SCALE GENOMIC DNA]</scope>
</reference>
<dbReference type="InterPro" id="IPR019775">
    <property type="entry name" value="WD40_repeat_CS"/>
</dbReference>
<gene>
    <name evidence="4" type="ORF">RFI_01996</name>
</gene>
<dbReference type="Gene3D" id="2.130.10.10">
    <property type="entry name" value="YVTN repeat-like/Quinoprotein amine dehydrogenase"/>
    <property type="match status" value="1"/>
</dbReference>
<dbReference type="SUPFAM" id="SSF50978">
    <property type="entry name" value="WD40 repeat-like"/>
    <property type="match status" value="1"/>
</dbReference>
<evidence type="ECO:0000256" key="1">
    <source>
        <dbReference type="ARBA" id="ARBA00022574"/>
    </source>
</evidence>
<keyword evidence="5" id="KW-1185">Reference proteome</keyword>
<sequence length="164" mass="18852">MTDLEQALTQLVVASFITNLKSLLSSVFIAWTCDELAREKRNPNHYSATTLIVFDTFLSSSKLINTFTGHTRAVHSIDYSTFDDCQFICSGSKDSKVCVWDINKNKQIKSFHGHFDYVNCVEFSHSIIIIIVKVSFVLHRMTKPSFWDFKHNNQLQIFKGHTHS</sequence>